<dbReference type="OrthoDB" id="9983389at2759"/>
<proteinExistence type="predicted"/>
<dbReference type="CDD" id="cd00098">
    <property type="entry name" value="IgC1"/>
    <property type="match status" value="1"/>
</dbReference>
<evidence type="ECO:0000313" key="6">
    <source>
        <dbReference type="EMBL" id="PIO28513.1"/>
    </source>
</evidence>
<dbReference type="InterPro" id="IPR050380">
    <property type="entry name" value="Immune_Resp_Modulators"/>
</dbReference>
<feature type="domain" description="Ig-like" evidence="5">
    <location>
        <begin position="143"/>
        <end position="258"/>
    </location>
</feature>
<dbReference type="Gene3D" id="2.60.40.10">
    <property type="entry name" value="Immunoglobulins"/>
    <property type="match status" value="4"/>
</dbReference>
<dbReference type="GO" id="GO:0016020">
    <property type="term" value="C:membrane"/>
    <property type="evidence" value="ECO:0007669"/>
    <property type="project" value="UniProtKB-SubCell"/>
</dbReference>
<organism evidence="6 7">
    <name type="scientific">Aquarana catesbeiana</name>
    <name type="common">American bullfrog</name>
    <name type="synonym">Rana catesbeiana</name>
    <dbReference type="NCBI Taxonomy" id="8400"/>
    <lineage>
        <taxon>Eukaryota</taxon>
        <taxon>Metazoa</taxon>
        <taxon>Chordata</taxon>
        <taxon>Craniata</taxon>
        <taxon>Vertebrata</taxon>
        <taxon>Euteleostomi</taxon>
        <taxon>Amphibia</taxon>
        <taxon>Batrachia</taxon>
        <taxon>Anura</taxon>
        <taxon>Neobatrachia</taxon>
        <taxon>Ranoidea</taxon>
        <taxon>Ranidae</taxon>
        <taxon>Aquarana</taxon>
    </lineage>
</organism>
<feature type="domain" description="Ig-like" evidence="5">
    <location>
        <begin position="263"/>
        <end position="357"/>
    </location>
</feature>
<dbReference type="SMART" id="SM00409">
    <property type="entry name" value="IG"/>
    <property type="match status" value="3"/>
</dbReference>
<dbReference type="InterPro" id="IPR003006">
    <property type="entry name" value="Ig/MHC_CS"/>
</dbReference>
<dbReference type="Pfam" id="PF00047">
    <property type="entry name" value="ig"/>
    <property type="match status" value="1"/>
</dbReference>
<protein>
    <recommendedName>
        <fullName evidence="5">Ig-like domain-containing protein</fullName>
    </recommendedName>
</protein>
<evidence type="ECO:0000256" key="1">
    <source>
        <dbReference type="ARBA" id="ARBA00004167"/>
    </source>
</evidence>
<feature type="domain" description="Ig-like" evidence="5">
    <location>
        <begin position="367"/>
        <end position="456"/>
    </location>
</feature>
<dbReference type="EMBL" id="KV935627">
    <property type="protein sequence ID" value="PIO28513.1"/>
    <property type="molecule type" value="Genomic_DNA"/>
</dbReference>
<dbReference type="InterPro" id="IPR013783">
    <property type="entry name" value="Ig-like_fold"/>
</dbReference>
<dbReference type="InterPro" id="IPR013162">
    <property type="entry name" value="CD80_C2-set"/>
</dbReference>
<reference evidence="7" key="1">
    <citation type="journal article" date="2017" name="Nat. Commun.">
        <title>The North American bullfrog draft genome provides insight into hormonal regulation of long noncoding RNA.</title>
        <authorList>
            <person name="Hammond S.A."/>
            <person name="Warren R.L."/>
            <person name="Vandervalk B.P."/>
            <person name="Kucuk E."/>
            <person name="Khan H."/>
            <person name="Gibb E.A."/>
            <person name="Pandoh P."/>
            <person name="Kirk H."/>
            <person name="Zhao Y."/>
            <person name="Jones M."/>
            <person name="Mungall A.J."/>
            <person name="Coope R."/>
            <person name="Pleasance S."/>
            <person name="Moore R.A."/>
            <person name="Holt R.A."/>
            <person name="Round J.M."/>
            <person name="Ohora S."/>
            <person name="Walle B.V."/>
            <person name="Veldhoen N."/>
            <person name="Helbing C.C."/>
            <person name="Birol I."/>
        </authorList>
    </citation>
    <scope>NUCLEOTIDE SEQUENCE [LARGE SCALE GENOMIC DNA]</scope>
</reference>
<evidence type="ECO:0000259" key="5">
    <source>
        <dbReference type="PROSITE" id="PS50835"/>
    </source>
</evidence>
<keyword evidence="4" id="KW-0393">Immunoglobulin domain</keyword>
<gene>
    <name evidence="6" type="ORF">AB205_0170580</name>
</gene>
<dbReference type="SUPFAM" id="SSF48726">
    <property type="entry name" value="Immunoglobulin"/>
    <property type="match status" value="3"/>
</dbReference>
<dbReference type="AlphaFoldDB" id="A0A2G9RMQ9"/>
<evidence type="ECO:0000256" key="4">
    <source>
        <dbReference type="ARBA" id="ARBA00023319"/>
    </source>
</evidence>
<dbReference type="PROSITE" id="PS50835">
    <property type="entry name" value="IG_LIKE"/>
    <property type="match status" value="3"/>
</dbReference>
<dbReference type="Pfam" id="PF07654">
    <property type="entry name" value="C1-set"/>
    <property type="match status" value="1"/>
</dbReference>
<keyword evidence="2" id="KW-0472">Membrane</keyword>
<keyword evidence="3" id="KW-1015">Disulfide bond</keyword>
<feature type="non-terminal residue" evidence="6">
    <location>
        <position position="456"/>
    </location>
</feature>
<dbReference type="InterPro" id="IPR036179">
    <property type="entry name" value="Ig-like_dom_sf"/>
</dbReference>
<evidence type="ECO:0000313" key="7">
    <source>
        <dbReference type="Proteomes" id="UP000228934"/>
    </source>
</evidence>
<evidence type="ECO:0000256" key="2">
    <source>
        <dbReference type="ARBA" id="ARBA00023136"/>
    </source>
</evidence>
<keyword evidence="7" id="KW-1185">Reference proteome</keyword>
<evidence type="ECO:0000256" key="3">
    <source>
        <dbReference type="ARBA" id="ARBA00023157"/>
    </source>
</evidence>
<dbReference type="InterPro" id="IPR013151">
    <property type="entry name" value="Immunoglobulin_dom"/>
</dbReference>
<accession>A0A2G9RMQ9</accession>
<name>A0A2G9RMQ9_AQUCT</name>
<comment type="subcellular location">
    <subcellularLocation>
        <location evidence="1">Membrane</location>
        <topology evidence="1">Single-pass membrane protein</topology>
    </subcellularLocation>
</comment>
<dbReference type="Proteomes" id="UP000228934">
    <property type="component" value="Unassembled WGS sequence"/>
</dbReference>
<dbReference type="InterPro" id="IPR003597">
    <property type="entry name" value="Ig_C1-set"/>
</dbReference>
<dbReference type="InterPro" id="IPR003599">
    <property type="entry name" value="Ig_sub"/>
</dbReference>
<dbReference type="PROSITE" id="PS00290">
    <property type="entry name" value="IG_MHC"/>
    <property type="match status" value="1"/>
</dbReference>
<dbReference type="InterPro" id="IPR007110">
    <property type="entry name" value="Ig-like_dom"/>
</dbReference>
<dbReference type="PANTHER" id="PTHR23411">
    <property type="entry name" value="TAPASIN"/>
    <property type="match status" value="1"/>
</dbReference>
<dbReference type="SMART" id="SM00407">
    <property type="entry name" value="IGc1"/>
    <property type="match status" value="2"/>
</dbReference>
<dbReference type="Pfam" id="PF08205">
    <property type="entry name" value="C2-set_2"/>
    <property type="match status" value="1"/>
</dbReference>
<sequence>MNRTTLTCQIMDFRPNDIEISVCMRRSGEEEIRTIYTWRSGGHLTPVRISRGDGGGYEEVVDMEEGRQLMNGSAGHENIPLQLEVIPVISKKNLGAFICQCSLQITPSYDLDNGAELSVHVNHPALTSPVSVHRILNVIGVPPKLSIISPERFIHEEQLTLPCPINGFKPRTLSITWLRRDKNHRETELVTWNSGSQTIHKEKYFHRVKEDEHEDKSYSYISSLIMQPTIREDDGVTYICRTFHPATHHQEDKEQILNVTAVPVLDLIVKGQEVVSVGEKLDLSCKIRSFYPSDIQVTWYTEDNVMISSHTTAPVLEYDELYHVTSSSSYTPTMKDLGKKFRCQVQHVSLLKAKYITWTLEEILSLPTVGDIMCVSAPPELGNTVTLSCAISNMHPGDPTIQWYRGLKKLNFEDWKTHLQKDPESKIFSGTTELTFTPTTGEHGAQIRLEITHGGK</sequence>